<dbReference type="InterPro" id="IPR051535">
    <property type="entry name" value="Siderophore_ABC-ATPase"/>
</dbReference>
<sequence length="257" mass="28216">MSDDSGRGREGVYPVTDGYIRDVRVAPGAHPDDYPFTLPVVTYLQEQARGLPLAGGVTFLVGENGSGKSTLPEAIAVAAGMNPEGGSQNYRFATRASESSLGEHLTIRWGVDKPRSRFFLRAETYYNVATETERLGPDQVDTLGGTSPHHRSHGESFIDLMMHRFHPRGLYLLDEPEAALSPQACMAALRRLAELVEQRCQLVVATHSPILLALPGASIYEITDAGTIDIVSYDDALPVRLTRDFLSDPDRYLHHLL</sequence>
<gene>
    <name evidence="9" type="ORF">C8259_33570</name>
</gene>
<keyword evidence="6" id="KW-0406">Ion transport</keyword>
<organism evidence="9 10">
    <name type="scientific">Nocardia nova</name>
    <dbReference type="NCBI Taxonomy" id="37330"/>
    <lineage>
        <taxon>Bacteria</taxon>
        <taxon>Bacillati</taxon>
        <taxon>Actinomycetota</taxon>
        <taxon>Actinomycetes</taxon>
        <taxon>Mycobacteriales</taxon>
        <taxon>Nocardiaceae</taxon>
        <taxon>Nocardia</taxon>
    </lineage>
</organism>
<evidence type="ECO:0000256" key="1">
    <source>
        <dbReference type="ARBA" id="ARBA00004202"/>
    </source>
</evidence>
<feature type="domain" description="AAA+ ATPase" evidence="8">
    <location>
        <begin position="54"/>
        <end position="229"/>
    </location>
</feature>
<dbReference type="GO" id="GO:0005886">
    <property type="term" value="C:plasma membrane"/>
    <property type="evidence" value="ECO:0007669"/>
    <property type="project" value="UniProtKB-SubCell"/>
</dbReference>
<evidence type="ECO:0000256" key="4">
    <source>
        <dbReference type="ARBA" id="ARBA00022496"/>
    </source>
</evidence>
<dbReference type="GO" id="GO:0006826">
    <property type="term" value="P:iron ion transport"/>
    <property type="evidence" value="ECO:0007669"/>
    <property type="project" value="UniProtKB-KW"/>
</dbReference>
<keyword evidence="9" id="KW-0547">Nucleotide-binding</keyword>
<dbReference type="GO" id="GO:0016887">
    <property type="term" value="F:ATP hydrolysis activity"/>
    <property type="evidence" value="ECO:0007669"/>
    <property type="project" value="InterPro"/>
</dbReference>
<dbReference type="AlphaFoldDB" id="A0A2T2YQ93"/>
<evidence type="ECO:0000313" key="10">
    <source>
        <dbReference type="Proteomes" id="UP000241647"/>
    </source>
</evidence>
<protein>
    <submittedName>
        <fullName evidence="9">ABC transporter ATP-binding protein</fullName>
    </submittedName>
</protein>
<dbReference type="InterPro" id="IPR027417">
    <property type="entry name" value="P-loop_NTPase"/>
</dbReference>
<dbReference type="EMBL" id="PYHS01000033">
    <property type="protein sequence ID" value="PSR57692.1"/>
    <property type="molecule type" value="Genomic_DNA"/>
</dbReference>
<evidence type="ECO:0000256" key="7">
    <source>
        <dbReference type="ARBA" id="ARBA00023136"/>
    </source>
</evidence>
<dbReference type="InterPro" id="IPR003959">
    <property type="entry name" value="ATPase_AAA_core"/>
</dbReference>
<keyword evidence="3" id="KW-1003">Cell membrane</keyword>
<dbReference type="GO" id="GO:0006302">
    <property type="term" value="P:double-strand break repair"/>
    <property type="evidence" value="ECO:0007669"/>
    <property type="project" value="InterPro"/>
</dbReference>
<keyword evidence="4" id="KW-0410">Iron transport</keyword>
<dbReference type="Pfam" id="PF13476">
    <property type="entry name" value="AAA_23"/>
    <property type="match status" value="1"/>
</dbReference>
<comment type="caution">
    <text evidence="9">The sequence shown here is derived from an EMBL/GenBank/DDBJ whole genome shotgun (WGS) entry which is preliminary data.</text>
</comment>
<accession>A0A2T2YQ93</accession>
<dbReference type="Pfam" id="PF13304">
    <property type="entry name" value="AAA_21"/>
    <property type="match status" value="1"/>
</dbReference>
<dbReference type="Proteomes" id="UP000241647">
    <property type="component" value="Unassembled WGS sequence"/>
</dbReference>
<proteinExistence type="predicted"/>
<dbReference type="PANTHER" id="PTHR42771">
    <property type="entry name" value="IRON(3+)-HYDROXAMATE IMPORT ATP-BINDING PROTEIN FHUC"/>
    <property type="match status" value="1"/>
</dbReference>
<keyword evidence="9" id="KW-0067">ATP-binding</keyword>
<evidence type="ECO:0000256" key="5">
    <source>
        <dbReference type="ARBA" id="ARBA00023004"/>
    </source>
</evidence>
<dbReference type="RefSeq" id="WP_063031751.1">
    <property type="nucleotide sequence ID" value="NZ_PYHS01000033.1"/>
</dbReference>
<name>A0A2T2YQ93_9NOCA</name>
<evidence type="ECO:0000256" key="3">
    <source>
        <dbReference type="ARBA" id="ARBA00022475"/>
    </source>
</evidence>
<dbReference type="GO" id="GO:0005524">
    <property type="term" value="F:ATP binding"/>
    <property type="evidence" value="ECO:0007669"/>
    <property type="project" value="UniProtKB-KW"/>
</dbReference>
<keyword evidence="7" id="KW-0472">Membrane</keyword>
<keyword evidence="2" id="KW-0813">Transport</keyword>
<dbReference type="InterPro" id="IPR038729">
    <property type="entry name" value="Rad50/SbcC_AAA"/>
</dbReference>
<dbReference type="PANTHER" id="PTHR42771:SF2">
    <property type="entry name" value="IRON(3+)-HYDROXAMATE IMPORT ATP-BINDING PROTEIN FHUC"/>
    <property type="match status" value="1"/>
</dbReference>
<dbReference type="SUPFAM" id="SSF52540">
    <property type="entry name" value="P-loop containing nucleoside triphosphate hydrolases"/>
    <property type="match status" value="1"/>
</dbReference>
<keyword evidence="5" id="KW-0408">Iron</keyword>
<dbReference type="InterPro" id="IPR003593">
    <property type="entry name" value="AAA+_ATPase"/>
</dbReference>
<evidence type="ECO:0000313" key="9">
    <source>
        <dbReference type="EMBL" id="PSR57692.1"/>
    </source>
</evidence>
<evidence type="ECO:0000256" key="6">
    <source>
        <dbReference type="ARBA" id="ARBA00023065"/>
    </source>
</evidence>
<dbReference type="SMART" id="SM00382">
    <property type="entry name" value="AAA"/>
    <property type="match status" value="1"/>
</dbReference>
<comment type="subcellular location">
    <subcellularLocation>
        <location evidence="1">Cell membrane</location>
        <topology evidence="1">Peripheral membrane protein</topology>
    </subcellularLocation>
</comment>
<evidence type="ECO:0000259" key="8">
    <source>
        <dbReference type="SMART" id="SM00382"/>
    </source>
</evidence>
<reference evidence="9 10" key="1">
    <citation type="submission" date="2018-02" db="EMBL/GenBank/DDBJ databases">
        <title>8 Nocardia nova and 1 Nocardia cyriacigeorgica strain used for evolution to TMP-SMX.</title>
        <authorList>
            <person name="Mehta H."/>
            <person name="Weng J."/>
            <person name="Shamoo Y."/>
        </authorList>
    </citation>
    <scope>NUCLEOTIDE SEQUENCE [LARGE SCALE GENOMIC DNA]</scope>
    <source>
        <strain evidence="9 10">ATCC 33727</strain>
    </source>
</reference>
<evidence type="ECO:0000256" key="2">
    <source>
        <dbReference type="ARBA" id="ARBA00022448"/>
    </source>
</evidence>
<dbReference type="Gene3D" id="3.40.50.300">
    <property type="entry name" value="P-loop containing nucleotide triphosphate hydrolases"/>
    <property type="match status" value="2"/>
</dbReference>